<protein>
    <recommendedName>
        <fullName evidence="4">Lipoprotein</fullName>
    </recommendedName>
</protein>
<keyword evidence="1" id="KW-0732">Signal</keyword>
<dbReference type="PROSITE" id="PS51257">
    <property type="entry name" value="PROKAR_LIPOPROTEIN"/>
    <property type="match status" value="1"/>
</dbReference>
<dbReference type="OrthoDB" id="6378475at2"/>
<reference evidence="2 3" key="1">
    <citation type="journal article" date="2017" name="Antonie Van Leeuwenhoek">
        <title>Rhizobium rhizosphaerae sp. nov., a novel species isolated from rice rhizosphere.</title>
        <authorList>
            <person name="Zhao J.J."/>
            <person name="Zhang J."/>
            <person name="Zhang R.J."/>
            <person name="Zhang C.W."/>
            <person name="Yin H.Q."/>
            <person name="Zhang X.X."/>
        </authorList>
    </citation>
    <scope>NUCLEOTIDE SEQUENCE [LARGE SCALE GENOMIC DNA]</scope>
    <source>
        <strain evidence="2 3">KMM 241</strain>
    </source>
</reference>
<comment type="caution">
    <text evidence="2">The sequence shown here is derived from an EMBL/GenBank/DDBJ whole genome shotgun (WGS) entry which is preliminary data.</text>
</comment>
<dbReference type="GO" id="GO:0016829">
    <property type="term" value="F:lyase activity"/>
    <property type="evidence" value="ECO:0007669"/>
    <property type="project" value="InterPro"/>
</dbReference>
<name>K6YL25_9ALTE</name>
<dbReference type="Gene3D" id="2.40.128.590">
    <property type="entry name" value="CpcT/CpeT domain"/>
    <property type="match status" value="1"/>
</dbReference>
<feature type="signal peptide" evidence="1">
    <location>
        <begin position="1"/>
        <end position="18"/>
    </location>
</feature>
<evidence type="ECO:0000256" key="1">
    <source>
        <dbReference type="SAM" id="SignalP"/>
    </source>
</evidence>
<gene>
    <name evidence="2" type="ORF">GMES_2426</name>
</gene>
<sequence length="353" mass="40119">MKQIIAALCVAASLASCASQEGASQEGASQKIASMASAQVQEDTIQEALFHQWFAAEFDNHEQHWQDNISKEKEPDLQVHEHIHHVFAPLATPALEGTTYFVKQYMDGDPNKVYRQRLYQFVQNEEKGALQLNIYRFKNEAKYADAHLHPEVYQSLSTDEITTYPGCEVYWRYNGEYFDGTMGQDTCIIVSKRSAKKILFNDTLRLTDNEIWIADKAADEDGNYVFGNKAGIPHKNRKVVYFTGWGGTRIGGKDAPEDAKWVFNRDLLLHNEGQIVPLQDAKTGEKSGYSIQLALLTYQNTFDPIFKLGLIDDASGKTITYIWSDRTNPTTGMNLRWMQAGLKIKEKRPHFSF</sequence>
<accession>K6YL25</accession>
<evidence type="ECO:0000313" key="2">
    <source>
        <dbReference type="EMBL" id="GAC24721.1"/>
    </source>
</evidence>
<dbReference type="InterPro" id="IPR038672">
    <property type="entry name" value="CpcT/CpeT_sf"/>
</dbReference>
<feature type="chain" id="PRO_5003897545" description="Lipoprotein" evidence="1">
    <location>
        <begin position="19"/>
        <end position="353"/>
    </location>
</feature>
<dbReference type="CDD" id="cd16338">
    <property type="entry name" value="CpcT"/>
    <property type="match status" value="1"/>
</dbReference>
<evidence type="ECO:0000313" key="3">
    <source>
        <dbReference type="Proteomes" id="UP000006263"/>
    </source>
</evidence>
<dbReference type="eggNOG" id="ENOG502ZYGP">
    <property type="taxonomic scope" value="Bacteria"/>
</dbReference>
<dbReference type="RefSeq" id="WP_006992872.1">
    <property type="nucleotide sequence ID" value="NZ_BAEP01000049.1"/>
</dbReference>
<dbReference type="AlphaFoldDB" id="K6YL25"/>
<organism evidence="2 3">
    <name type="scientific">Paraglaciecola mesophila KMM 241</name>
    <dbReference type="NCBI Taxonomy" id="1128912"/>
    <lineage>
        <taxon>Bacteria</taxon>
        <taxon>Pseudomonadati</taxon>
        <taxon>Pseudomonadota</taxon>
        <taxon>Gammaproteobacteria</taxon>
        <taxon>Alteromonadales</taxon>
        <taxon>Alteromonadaceae</taxon>
        <taxon>Paraglaciecola</taxon>
    </lineage>
</organism>
<dbReference type="InterPro" id="IPR010404">
    <property type="entry name" value="CpcT/CpeT"/>
</dbReference>
<evidence type="ECO:0008006" key="4">
    <source>
        <dbReference type="Google" id="ProtNLM"/>
    </source>
</evidence>
<dbReference type="EMBL" id="BAEP01000049">
    <property type="protein sequence ID" value="GAC24721.1"/>
    <property type="molecule type" value="Genomic_DNA"/>
</dbReference>
<proteinExistence type="predicted"/>
<dbReference type="Proteomes" id="UP000006263">
    <property type="component" value="Unassembled WGS sequence"/>
</dbReference>
<dbReference type="Pfam" id="PF06206">
    <property type="entry name" value="CpeT"/>
    <property type="match status" value="1"/>
</dbReference>